<keyword evidence="4" id="KW-1185">Reference proteome</keyword>
<dbReference type="AlphaFoldDB" id="A0A1R4JCP9"/>
<evidence type="ECO:0000256" key="1">
    <source>
        <dbReference type="SAM" id="Phobius"/>
    </source>
</evidence>
<gene>
    <name evidence="3" type="ORF">FM104_06685</name>
</gene>
<sequence length="157" mass="17237">MALALLVDAAVRSGTGNALLLAPWPLLVLWAVYVAGWGSDVRADESGVQVQNLLRRIWMPWSRVSKVTMRWQLEITLDDGHVVRCFGGPARSRPRRLAPGRVKEEVTESDDGIAALRKKRAEAQQTDAGVERSWDWTAIGVLAALLIWAAAAVALTR</sequence>
<dbReference type="InterPro" id="IPR019692">
    <property type="entry name" value="CFP-6_PH"/>
</dbReference>
<organism evidence="3 4">
    <name type="scientific">Microbacterium esteraromaticum</name>
    <dbReference type="NCBI Taxonomy" id="57043"/>
    <lineage>
        <taxon>Bacteria</taxon>
        <taxon>Bacillati</taxon>
        <taxon>Actinomycetota</taxon>
        <taxon>Actinomycetes</taxon>
        <taxon>Micrococcales</taxon>
        <taxon>Microbacteriaceae</taxon>
        <taxon>Microbacterium</taxon>
    </lineage>
</organism>
<dbReference type="Pfam" id="PF10756">
    <property type="entry name" value="bPH_6"/>
    <property type="match status" value="1"/>
</dbReference>
<keyword evidence="1" id="KW-0812">Transmembrane</keyword>
<accession>A0A1R4JCP9</accession>
<proteinExistence type="predicted"/>
<feature type="transmembrane region" description="Helical" evidence="1">
    <location>
        <begin position="18"/>
        <end position="38"/>
    </location>
</feature>
<keyword evidence="1" id="KW-0472">Membrane</keyword>
<evidence type="ECO:0000313" key="3">
    <source>
        <dbReference type="EMBL" id="SJN29806.1"/>
    </source>
</evidence>
<evidence type="ECO:0000259" key="2">
    <source>
        <dbReference type="Pfam" id="PF10756"/>
    </source>
</evidence>
<dbReference type="EMBL" id="FUKO01000019">
    <property type="protein sequence ID" value="SJN29806.1"/>
    <property type="molecule type" value="Genomic_DNA"/>
</dbReference>
<dbReference type="Proteomes" id="UP000196320">
    <property type="component" value="Unassembled WGS sequence"/>
</dbReference>
<feature type="domain" description="Low molecular weight protein antigen 6 PH" evidence="2">
    <location>
        <begin position="40"/>
        <end position="83"/>
    </location>
</feature>
<protein>
    <recommendedName>
        <fullName evidence="2">Low molecular weight protein antigen 6 PH domain-containing protein</fullName>
    </recommendedName>
</protein>
<evidence type="ECO:0000313" key="4">
    <source>
        <dbReference type="Proteomes" id="UP000196320"/>
    </source>
</evidence>
<name>A0A1R4JCP9_9MICO</name>
<feature type="transmembrane region" description="Helical" evidence="1">
    <location>
        <begin position="136"/>
        <end position="155"/>
    </location>
</feature>
<reference evidence="3 4" key="1">
    <citation type="submission" date="2017-02" db="EMBL/GenBank/DDBJ databases">
        <authorList>
            <person name="Peterson S.W."/>
        </authorList>
    </citation>
    <scope>NUCLEOTIDE SEQUENCE [LARGE SCALE GENOMIC DNA]</scope>
    <source>
        <strain evidence="3 4">B Mb 05.01</strain>
    </source>
</reference>
<keyword evidence="1" id="KW-1133">Transmembrane helix</keyword>